<keyword evidence="21" id="KW-1185">Reference proteome</keyword>
<dbReference type="PANTHER" id="PTHR46382">
    <property type="entry name" value="PHOSPHATIDATE CYTIDYLYLTRANSFERASE"/>
    <property type="match status" value="1"/>
</dbReference>
<feature type="transmembrane region" description="Helical" evidence="19">
    <location>
        <begin position="132"/>
        <end position="153"/>
    </location>
</feature>
<dbReference type="Pfam" id="PF01148">
    <property type="entry name" value="CTP_transf_1"/>
    <property type="match status" value="1"/>
</dbReference>
<evidence type="ECO:0000256" key="17">
    <source>
        <dbReference type="ARBA" id="ARBA00023264"/>
    </source>
</evidence>
<accession>A0ABY5LCG9</accession>
<evidence type="ECO:0000256" key="10">
    <source>
        <dbReference type="ARBA" id="ARBA00022679"/>
    </source>
</evidence>
<feature type="transmembrane region" description="Helical" evidence="19">
    <location>
        <begin position="69"/>
        <end position="102"/>
    </location>
</feature>
<evidence type="ECO:0000256" key="13">
    <source>
        <dbReference type="ARBA" id="ARBA00022989"/>
    </source>
</evidence>
<protein>
    <recommendedName>
        <fullName evidence="7 18">Phosphatidate cytidylyltransferase</fullName>
        <ecNumber evidence="6 18">2.7.7.41</ecNumber>
    </recommendedName>
</protein>
<dbReference type="PANTHER" id="PTHR46382:SF1">
    <property type="entry name" value="PHOSPHATIDATE CYTIDYLYLTRANSFERASE"/>
    <property type="match status" value="1"/>
</dbReference>
<dbReference type="Proteomes" id="UP001058533">
    <property type="component" value="Chromosome"/>
</dbReference>
<evidence type="ECO:0000256" key="7">
    <source>
        <dbReference type="ARBA" id="ARBA00019373"/>
    </source>
</evidence>
<evidence type="ECO:0000256" key="1">
    <source>
        <dbReference type="ARBA" id="ARBA00001698"/>
    </source>
</evidence>
<keyword evidence="8" id="KW-1003">Cell membrane</keyword>
<comment type="similarity">
    <text evidence="5 18">Belongs to the CDS family.</text>
</comment>
<keyword evidence="10 18" id="KW-0808">Transferase</keyword>
<gene>
    <name evidence="20" type="ORF">NMP03_04150</name>
</gene>
<evidence type="ECO:0000256" key="2">
    <source>
        <dbReference type="ARBA" id="ARBA00004651"/>
    </source>
</evidence>
<evidence type="ECO:0000313" key="21">
    <source>
        <dbReference type="Proteomes" id="UP001058533"/>
    </source>
</evidence>
<dbReference type="EMBL" id="CP101740">
    <property type="protein sequence ID" value="UUL83429.1"/>
    <property type="molecule type" value="Genomic_DNA"/>
</dbReference>
<comment type="pathway">
    <text evidence="3 18">Phospholipid metabolism; CDP-diacylglycerol biosynthesis; CDP-diacylglycerol from sn-glycerol 3-phosphate: step 3/3.</text>
</comment>
<evidence type="ECO:0000313" key="20">
    <source>
        <dbReference type="EMBL" id="UUL83429.1"/>
    </source>
</evidence>
<sequence>MTLDDAARRKADFRQRLLVGGALLAVAAVALAIGGLFFWLIVVIGAMLTMSEWSDMFKAEAKAKRTGQFALSVPLALMAPIASGPSFFSLGVLVGTAVFVVIATRRAELARGILYVGLPALAILYLRGRDDGLFLSFWAMGLVWAADTGAFFVGRSVGGPKLAPSISPNKTWSGFAGGVLLAAAMGGVMMAYGLSPWLALATPVLAMLSAAGDLYESWLKRQAGIKDSGTLLPGHGGFLDRLDGLVPVAPVAALLVVLTEWLA</sequence>
<evidence type="ECO:0000256" key="9">
    <source>
        <dbReference type="ARBA" id="ARBA00022516"/>
    </source>
</evidence>
<keyword evidence="16" id="KW-0594">Phospholipid biosynthesis</keyword>
<evidence type="ECO:0000256" key="12">
    <source>
        <dbReference type="ARBA" id="ARBA00022695"/>
    </source>
</evidence>
<proteinExistence type="inferred from homology"/>
<organism evidence="20 21">
    <name type="scientific">Sphingomonas qomolangmaensis</name>
    <dbReference type="NCBI Taxonomy" id="2918765"/>
    <lineage>
        <taxon>Bacteria</taxon>
        <taxon>Pseudomonadati</taxon>
        <taxon>Pseudomonadota</taxon>
        <taxon>Alphaproteobacteria</taxon>
        <taxon>Sphingomonadales</taxon>
        <taxon>Sphingomonadaceae</taxon>
        <taxon>Sphingomonas</taxon>
    </lineage>
</organism>
<keyword evidence="15 19" id="KW-0472">Membrane</keyword>
<dbReference type="RefSeq" id="WP_256507268.1">
    <property type="nucleotide sequence ID" value="NZ_CP101740.1"/>
</dbReference>
<evidence type="ECO:0000256" key="18">
    <source>
        <dbReference type="RuleBase" id="RU003938"/>
    </source>
</evidence>
<dbReference type="EC" id="2.7.7.41" evidence="6 18"/>
<dbReference type="GO" id="GO:0016779">
    <property type="term" value="F:nucleotidyltransferase activity"/>
    <property type="evidence" value="ECO:0007669"/>
    <property type="project" value="UniProtKB-KW"/>
</dbReference>
<keyword evidence="13 19" id="KW-1133">Transmembrane helix</keyword>
<evidence type="ECO:0000256" key="5">
    <source>
        <dbReference type="ARBA" id="ARBA00010185"/>
    </source>
</evidence>
<feature type="transmembrane region" description="Helical" evidence="19">
    <location>
        <begin position="21"/>
        <end position="49"/>
    </location>
</feature>
<evidence type="ECO:0000256" key="15">
    <source>
        <dbReference type="ARBA" id="ARBA00023136"/>
    </source>
</evidence>
<evidence type="ECO:0000256" key="11">
    <source>
        <dbReference type="ARBA" id="ARBA00022692"/>
    </source>
</evidence>
<keyword evidence="17" id="KW-1208">Phospholipid metabolism</keyword>
<reference evidence="20" key="1">
    <citation type="submission" date="2022-07" db="EMBL/GenBank/DDBJ databases">
        <title>Sphingomonas sp. nov., a novel bacterium isolated from the north slope of the Mount Everest.</title>
        <authorList>
            <person name="Cui X."/>
            <person name="Liu Y."/>
        </authorList>
    </citation>
    <scope>NUCLEOTIDE SEQUENCE</scope>
    <source>
        <strain evidence="20">S5-59</strain>
    </source>
</reference>
<keyword evidence="11 18" id="KW-0812">Transmembrane</keyword>
<dbReference type="PROSITE" id="PS01315">
    <property type="entry name" value="CDS"/>
    <property type="match status" value="1"/>
</dbReference>
<feature type="transmembrane region" description="Helical" evidence="19">
    <location>
        <begin position="174"/>
        <end position="192"/>
    </location>
</feature>
<evidence type="ECO:0000256" key="19">
    <source>
        <dbReference type="SAM" id="Phobius"/>
    </source>
</evidence>
<name>A0ABY5LCG9_9SPHN</name>
<keyword evidence="12 18" id="KW-0548">Nucleotidyltransferase</keyword>
<comment type="catalytic activity">
    <reaction evidence="1 18">
        <text>a 1,2-diacyl-sn-glycero-3-phosphate + CTP + H(+) = a CDP-1,2-diacyl-sn-glycerol + diphosphate</text>
        <dbReference type="Rhea" id="RHEA:16229"/>
        <dbReference type="ChEBI" id="CHEBI:15378"/>
        <dbReference type="ChEBI" id="CHEBI:33019"/>
        <dbReference type="ChEBI" id="CHEBI:37563"/>
        <dbReference type="ChEBI" id="CHEBI:58332"/>
        <dbReference type="ChEBI" id="CHEBI:58608"/>
        <dbReference type="EC" id="2.7.7.41"/>
    </reaction>
</comment>
<comment type="pathway">
    <text evidence="4">Lipid metabolism.</text>
</comment>
<keyword evidence="9" id="KW-0444">Lipid biosynthesis</keyword>
<evidence type="ECO:0000256" key="3">
    <source>
        <dbReference type="ARBA" id="ARBA00005119"/>
    </source>
</evidence>
<evidence type="ECO:0000256" key="6">
    <source>
        <dbReference type="ARBA" id="ARBA00012487"/>
    </source>
</evidence>
<comment type="subcellular location">
    <subcellularLocation>
        <location evidence="2">Cell membrane</location>
        <topology evidence="2">Multi-pass membrane protein</topology>
    </subcellularLocation>
</comment>
<evidence type="ECO:0000256" key="4">
    <source>
        <dbReference type="ARBA" id="ARBA00005189"/>
    </source>
</evidence>
<keyword evidence="14" id="KW-0443">Lipid metabolism</keyword>
<evidence type="ECO:0000256" key="14">
    <source>
        <dbReference type="ARBA" id="ARBA00023098"/>
    </source>
</evidence>
<evidence type="ECO:0000256" key="16">
    <source>
        <dbReference type="ARBA" id="ARBA00023209"/>
    </source>
</evidence>
<evidence type="ECO:0000256" key="8">
    <source>
        <dbReference type="ARBA" id="ARBA00022475"/>
    </source>
</evidence>
<feature type="transmembrane region" description="Helical" evidence="19">
    <location>
        <begin position="109"/>
        <end position="126"/>
    </location>
</feature>
<dbReference type="InterPro" id="IPR000374">
    <property type="entry name" value="PC_trans"/>
</dbReference>
<feature type="transmembrane region" description="Helical" evidence="19">
    <location>
        <begin position="198"/>
        <end position="215"/>
    </location>
</feature>